<evidence type="ECO:0000256" key="9">
    <source>
        <dbReference type="SAM" id="Phobius"/>
    </source>
</evidence>
<keyword evidence="6 9" id="KW-0472">Membrane</keyword>
<dbReference type="AlphaFoldDB" id="A0A9Q8LJF3"/>
<feature type="transmembrane region" description="Helical" evidence="9">
    <location>
        <begin position="821"/>
        <end position="839"/>
    </location>
</feature>
<keyword evidence="4" id="KW-0677">Repeat</keyword>
<dbReference type="PANTHER" id="PTHR22838:SF0">
    <property type="entry name" value="WD REPEAT-CONTAINING PROTEIN 26"/>
    <property type="match status" value="1"/>
</dbReference>
<dbReference type="Pfam" id="PF00400">
    <property type="entry name" value="WD40"/>
    <property type="match status" value="3"/>
</dbReference>
<dbReference type="GeneID" id="71987421"/>
<feature type="transmembrane region" description="Helical" evidence="9">
    <location>
        <begin position="1087"/>
        <end position="1110"/>
    </location>
</feature>
<dbReference type="InterPro" id="IPR051350">
    <property type="entry name" value="WD_repeat-ST_regulator"/>
</dbReference>
<proteinExistence type="predicted"/>
<evidence type="ECO:0000256" key="1">
    <source>
        <dbReference type="ARBA" id="ARBA00004141"/>
    </source>
</evidence>
<dbReference type="InterPro" id="IPR038665">
    <property type="entry name" value="Voltage-dep_anion_channel_sf"/>
</dbReference>
<evidence type="ECO:0000256" key="7">
    <source>
        <dbReference type="PROSITE-ProRule" id="PRU00221"/>
    </source>
</evidence>
<dbReference type="Pfam" id="PF23627">
    <property type="entry name" value="LisH_WDR26"/>
    <property type="match status" value="1"/>
</dbReference>
<dbReference type="PROSITE" id="PS50897">
    <property type="entry name" value="CTLH"/>
    <property type="match status" value="1"/>
</dbReference>
<dbReference type="InterPro" id="IPR015943">
    <property type="entry name" value="WD40/YVTN_repeat-like_dom_sf"/>
</dbReference>
<keyword evidence="2 7" id="KW-0853">WD repeat</keyword>
<dbReference type="PROSITE" id="PS50294">
    <property type="entry name" value="WD_REPEATS_REGION"/>
    <property type="match status" value="1"/>
</dbReference>
<evidence type="ECO:0000259" key="10">
    <source>
        <dbReference type="PROSITE" id="PS50897"/>
    </source>
</evidence>
<dbReference type="EMBL" id="CP090168">
    <property type="protein sequence ID" value="UJO18521.1"/>
    <property type="molecule type" value="Genomic_DNA"/>
</dbReference>
<evidence type="ECO:0000256" key="6">
    <source>
        <dbReference type="ARBA" id="ARBA00023136"/>
    </source>
</evidence>
<feature type="region of interest" description="Disordered" evidence="8">
    <location>
        <begin position="1"/>
        <end position="58"/>
    </location>
</feature>
<evidence type="ECO:0000256" key="8">
    <source>
        <dbReference type="SAM" id="MobiDB-lite"/>
    </source>
</evidence>
<feature type="transmembrane region" description="Helical" evidence="9">
    <location>
        <begin position="893"/>
        <end position="915"/>
    </location>
</feature>
<evidence type="ECO:0000313" key="11">
    <source>
        <dbReference type="EMBL" id="UJO18521.1"/>
    </source>
</evidence>
<feature type="compositionally biased region" description="Polar residues" evidence="8">
    <location>
        <begin position="12"/>
        <end position="42"/>
    </location>
</feature>
<evidence type="ECO:0000256" key="4">
    <source>
        <dbReference type="ARBA" id="ARBA00022737"/>
    </source>
</evidence>
<feature type="transmembrane region" description="Helical" evidence="9">
    <location>
        <begin position="927"/>
        <end position="946"/>
    </location>
</feature>
<dbReference type="Gene3D" id="1.50.10.150">
    <property type="entry name" value="Voltage-dependent anion channel"/>
    <property type="match status" value="1"/>
</dbReference>
<organism evidence="11 12">
    <name type="scientific">Passalora fulva</name>
    <name type="common">Tomato leaf mold</name>
    <name type="synonym">Cladosporium fulvum</name>
    <dbReference type="NCBI Taxonomy" id="5499"/>
    <lineage>
        <taxon>Eukaryota</taxon>
        <taxon>Fungi</taxon>
        <taxon>Dikarya</taxon>
        <taxon>Ascomycota</taxon>
        <taxon>Pezizomycotina</taxon>
        <taxon>Dothideomycetes</taxon>
        <taxon>Dothideomycetidae</taxon>
        <taxon>Mycosphaerellales</taxon>
        <taxon>Mycosphaerellaceae</taxon>
        <taxon>Fulvia</taxon>
    </lineage>
</organism>
<feature type="repeat" description="WD" evidence="7">
    <location>
        <begin position="309"/>
        <end position="341"/>
    </location>
</feature>
<evidence type="ECO:0000256" key="5">
    <source>
        <dbReference type="ARBA" id="ARBA00022989"/>
    </source>
</evidence>
<dbReference type="GO" id="GO:0034657">
    <property type="term" value="C:GID complex"/>
    <property type="evidence" value="ECO:0007669"/>
    <property type="project" value="TreeGrafter"/>
</dbReference>
<sequence>MRLDHSNDRTQQRPSTNGSSQNGSSPRTNGSVKSETNGYHTNGHTEETVATRSKEPFYGHDREEVTRILLQSLSDLGYRGAAEKLSRESGYELEIPSVAAFRNAVLSGEWDEAESLLFGQSSDELDGGGVALENGHTSSTSRRKSGGGSLSLGSQNGFARNGLPFAEGVDTTYLRFHLRQQKFLELLEQRDLNAALNVLRNELTPLKTDVARLHFLSSLVMCHSASDLRNQAGWDGVNGQSREVLLSEISKSISPSVMIPEHRLATLLSSVQEEQILNCRYHNTIANPSLYTDHECSPDDFPLHQQLELRNHSDEVWFLEFSHDGTMLATAGKDGLVCVYDTVRWRLKHEFREHERHPDPRSSGSGDMRGVCYIAFSPDDQYLISCSQDTTLVVVSVRTGQRVALADHFDYPVTTAAWLPDSETFVVGTQGSRRPLGLYSLRGSSSSSNSGIVKNNEIHSWREPPWDPSLKDNQPSSFRITDCAVNKEGTLMAATTIDNRIMQFSLGHNMRYCKVSEWQMEDKLTSINFSDDGDHILINMNEGRVLALDSGNGEMACSYKGAVQKEFVIRSAFGGAGQNFVISGSEDSRVYIWRRQTGGLVVALDAHHPGTVNAVAWHPTNPGIFASAGDDRRMVISIGKKKTNSIRSMVRSNKAFKRRRRAVLLFGRTVALTAGMLIFDYTDCSHRTDIMPSVPQWSTSPAATRLRGHDFNMTYRDQVHARSSTDSHLQHHQAYSYIILGNLIAKLQHYLAVSHSRQVITITMTDVDIPTDEPQRVSPWRIALKSFSSQWILVPQGTGILSVILHQLHYRGEWLTRISQVFWVLTIVLLVGFLLTYLTRCLLFPKEVARALRRDLQETVCLSSISITFTTVIQMIALNLTTDWGRGWGMAAYVLWWINAAMATVACLGTPYVFTKLEATSVDLVPPGMLLPLIAALTAAAGGGVVCRYGEVGADLEVPVIVVSYLFVGLALPMSVVVDAVFWVRLMDGKFPVKEKEFQLMILCGPLGQGSFALLILGQCVQRGAFATDNASPFLGASGGATIATASQFLGLLTWGYGIFWWAFACIAVLHFLIAAPRELLQMSRTLAAWSMVFPWGVFTNGAIELGVILNSRAFWVVSTILTIILVILWVVNAGATVVGVLGGTLLSLDGGWKAQYVEKKERSSDSGGSDDGRRNGYVQTNGSDSNGLRNRQQ</sequence>
<keyword evidence="3 9" id="KW-0812">Transmembrane</keyword>
<feature type="transmembrane region" description="Helical" evidence="9">
    <location>
        <begin position="1055"/>
        <end position="1075"/>
    </location>
</feature>
<dbReference type="InterPro" id="IPR001680">
    <property type="entry name" value="WD40_rpt"/>
</dbReference>
<protein>
    <submittedName>
        <fullName evidence="11">WD repeat-containing protein</fullName>
    </submittedName>
</protein>
<comment type="subcellular location">
    <subcellularLocation>
        <location evidence="1">Membrane</location>
        <topology evidence="1">Multi-pass membrane protein</topology>
    </subcellularLocation>
</comment>
<feature type="compositionally biased region" description="Basic and acidic residues" evidence="8">
    <location>
        <begin position="1"/>
        <end position="11"/>
    </location>
</feature>
<dbReference type="InterPro" id="IPR006595">
    <property type="entry name" value="CTLH_C"/>
</dbReference>
<dbReference type="KEGG" id="ffu:CLAFUR5_07543"/>
<dbReference type="SMART" id="SM00668">
    <property type="entry name" value="CTLH"/>
    <property type="match status" value="1"/>
</dbReference>
<dbReference type="Pfam" id="PF03595">
    <property type="entry name" value="SLAC1"/>
    <property type="match status" value="1"/>
</dbReference>
<feature type="compositionally biased region" description="Basic and acidic residues" evidence="8">
    <location>
        <begin position="1160"/>
        <end position="1175"/>
    </location>
</feature>
<feature type="region of interest" description="Disordered" evidence="8">
    <location>
        <begin position="1160"/>
        <end position="1194"/>
    </location>
</feature>
<gene>
    <name evidence="11" type="ORF">CLAFUR5_07543</name>
</gene>
<evidence type="ECO:0000256" key="3">
    <source>
        <dbReference type="ARBA" id="ARBA00022692"/>
    </source>
</evidence>
<reference evidence="11" key="1">
    <citation type="submission" date="2021-12" db="EMBL/GenBank/DDBJ databases">
        <authorList>
            <person name="Zaccaron A."/>
            <person name="Stergiopoulos I."/>
        </authorList>
    </citation>
    <scope>NUCLEOTIDE SEQUENCE</scope>
    <source>
        <strain evidence="11">Race5_Kim</strain>
    </source>
</reference>
<feature type="compositionally biased region" description="Basic and acidic residues" evidence="8">
    <location>
        <begin position="43"/>
        <end position="58"/>
    </location>
</feature>
<name>A0A9Q8LJF3_PASFU</name>
<feature type="region of interest" description="Disordered" evidence="8">
    <location>
        <begin position="127"/>
        <end position="151"/>
    </location>
</feature>
<dbReference type="InterPro" id="IPR036322">
    <property type="entry name" value="WD40_repeat_dom_sf"/>
</dbReference>
<dbReference type="GO" id="GO:0016020">
    <property type="term" value="C:membrane"/>
    <property type="evidence" value="ECO:0007669"/>
    <property type="project" value="UniProtKB-SubCell"/>
</dbReference>
<dbReference type="OrthoDB" id="972532at2759"/>
<dbReference type="PROSITE" id="PS50082">
    <property type="entry name" value="WD_REPEATS_2"/>
    <property type="match status" value="1"/>
</dbReference>
<dbReference type="GO" id="GO:0055085">
    <property type="term" value="P:transmembrane transport"/>
    <property type="evidence" value="ECO:0007669"/>
    <property type="project" value="InterPro"/>
</dbReference>
<dbReference type="PANTHER" id="PTHR22838">
    <property type="entry name" value="WD REPEAT PROTEIN 26-RELATED"/>
    <property type="match status" value="1"/>
</dbReference>
<evidence type="ECO:0000313" key="12">
    <source>
        <dbReference type="Proteomes" id="UP000756132"/>
    </source>
</evidence>
<feature type="transmembrane region" description="Helical" evidence="9">
    <location>
        <begin position="958"/>
        <end position="986"/>
    </location>
</feature>
<dbReference type="CDD" id="cd09299">
    <property type="entry name" value="TDT"/>
    <property type="match status" value="1"/>
</dbReference>
<dbReference type="GO" id="GO:0043161">
    <property type="term" value="P:proteasome-mediated ubiquitin-dependent protein catabolic process"/>
    <property type="evidence" value="ECO:0007669"/>
    <property type="project" value="TreeGrafter"/>
</dbReference>
<dbReference type="SUPFAM" id="SSF50978">
    <property type="entry name" value="WD40 repeat-like"/>
    <property type="match status" value="1"/>
</dbReference>
<dbReference type="Gene3D" id="2.130.10.10">
    <property type="entry name" value="YVTN repeat-like/Quinoprotein amine dehydrogenase"/>
    <property type="match status" value="1"/>
</dbReference>
<feature type="domain" description="CTLH" evidence="10">
    <location>
        <begin position="94"/>
        <end position="194"/>
    </location>
</feature>
<keyword evidence="5 9" id="KW-1133">Transmembrane helix</keyword>
<dbReference type="InterPro" id="IPR004695">
    <property type="entry name" value="SLAC1/Mae1/Ssu1/TehA"/>
</dbReference>
<keyword evidence="12" id="KW-1185">Reference proteome</keyword>
<accession>A0A9Q8LJF3</accession>
<dbReference type="SMART" id="SM00320">
    <property type="entry name" value="WD40"/>
    <property type="match status" value="6"/>
</dbReference>
<dbReference type="RefSeq" id="XP_047762887.1">
    <property type="nucleotide sequence ID" value="XM_047906691.1"/>
</dbReference>
<feature type="transmembrane region" description="Helical" evidence="9">
    <location>
        <begin position="1116"/>
        <end position="1147"/>
    </location>
</feature>
<dbReference type="Proteomes" id="UP000756132">
    <property type="component" value="Chromosome 6"/>
</dbReference>
<feature type="compositionally biased region" description="Polar residues" evidence="8">
    <location>
        <begin position="1178"/>
        <end position="1194"/>
    </location>
</feature>
<reference evidence="11" key="2">
    <citation type="journal article" date="2022" name="Microb. Genom.">
        <title>A chromosome-scale genome assembly of the tomato pathogen Cladosporium fulvum reveals a compartmentalized genome architecture and the presence of a dispensable chromosome.</title>
        <authorList>
            <person name="Zaccaron A.Z."/>
            <person name="Chen L.H."/>
            <person name="Samaras A."/>
            <person name="Stergiopoulos I."/>
        </authorList>
    </citation>
    <scope>NUCLEOTIDE SEQUENCE</scope>
    <source>
        <strain evidence="11">Race5_Kim</strain>
    </source>
</reference>
<evidence type="ECO:0000256" key="2">
    <source>
        <dbReference type="ARBA" id="ARBA00022574"/>
    </source>
</evidence>